<organism evidence="1 2">
    <name type="scientific">Medicago truncatula</name>
    <name type="common">Barrel medic</name>
    <name type="synonym">Medicago tribuloides</name>
    <dbReference type="NCBI Taxonomy" id="3880"/>
    <lineage>
        <taxon>Eukaryota</taxon>
        <taxon>Viridiplantae</taxon>
        <taxon>Streptophyta</taxon>
        <taxon>Embryophyta</taxon>
        <taxon>Tracheophyta</taxon>
        <taxon>Spermatophyta</taxon>
        <taxon>Magnoliopsida</taxon>
        <taxon>eudicotyledons</taxon>
        <taxon>Gunneridae</taxon>
        <taxon>Pentapetalae</taxon>
        <taxon>rosids</taxon>
        <taxon>fabids</taxon>
        <taxon>Fabales</taxon>
        <taxon>Fabaceae</taxon>
        <taxon>Papilionoideae</taxon>
        <taxon>50 kb inversion clade</taxon>
        <taxon>NPAAA clade</taxon>
        <taxon>Hologalegina</taxon>
        <taxon>IRL clade</taxon>
        <taxon>Trifolieae</taxon>
        <taxon>Medicago</taxon>
    </lineage>
</organism>
<comment type="caution">
    <text evidence="1">The sequence shown here is derived from an EMBL/GenBank/DDBJ whole genome shotgun (WGS) entry which is preliminary data.</text>
</comment>
<evidence type="ECO:0000313" key="1">
    <source>
        <dbReference type="EMBL" id="RHN65534.1"/>
    </source>
</evidence>
<sequence>METALVLHSTDFRTYKKFTKFVSKVLSLCDSSISLQTLDFKRDVGRLNPNILKMIVEYAISHNVQRLGLFVVGGIAQIPPIIFSCKTLTHLKLCIYNKGGHETMFPKSFNLSALTSL</sequence>
<protein>
    <submittedName>
        <fullName evidence="1">Uncharacterized protein</fullName>
    </submittedName>
</protein>
<dbReference type="AlphaFoldDB" id="A0A396IMG9"/>
<evidence type="ECO:0000313" key="2">
    <source>
        <dbReference type="Proteomes" id="UP000265566"/>
    </source>
</evidence>
<accession>A0A396IMG9</accession>
<reference evidence="2" key="1">
    <citation type="journal article" date="2018" name="Nat. Plants">
        <title>Whole-genome landscape of Medicago truncatula symbiotic genes.</title>
        <authorList>
            <person name="Pecrix Y."/>
            <person name="Staton S.E."/>
            <person name="Sallet E."/>
            <person name="Lelandais-Briere C."/>
            <person name="Moreau S."/>
            <person name="Carrere S."/>
            <person name="Blein T."/>
            <person name="Jardinaud M.F."/>
            <person name="Latrasse D."/>
            <person name="Zouine M."/>
            <person name="Zahm M."/>
            <person name="Kreplak J."/>
            <person name="Mayjonade B."/>
            <person name="Satge C."/>
            <person name="Perez M."/>
            <person name="Cauet S."/>
            <person name="Marande W."/>
            <person name="Chantry-Darmon C."/>
            <person name="Lopez-Roques C."/>
            <person name="Bouchez O."/>
            <person name="Berard A."/>
            <person name="Debelle F."/>
            <person name="Munos S."/>
            <person name="Bendahmane A."/>
            <person name="Berges H."/>
            <person name="Niebel A."/>
            <person name="Buitink J."/>
            <person name="Frugier F."/>
            <person name="Benhamed M."/>
            <person name="Crespi M."/>
            <person name="Gouzy J."/>
            <person name="Gamas P."/>
        </authorList>
    </citation>
    <scope>NUCLEOTIDE SEQUENCE [LARGE SCALE GENOMIC DNA]</scope>
    <source>
        <strain evidence="2">cv. Jemalong A17</strain>
    </source>
</reference>
<dbReference type="Proteomes" id="UP000265566">
    <property type="component" value="Chromosome 3"/>
</dbReference>
<proteinExistence type="predicted"/>
<name>A0A396IMG9_MEDTR</name>
<gene>
    <name evidence="1" type="ORF">MtrunA17_Chr3g0080921</name>
</gene>
<dbReference type="EMBL" id="PSQE01000003">
    <property type="protein sequence ID" value="RHN65534.1"/>
    <property type="molecule type" value="Genomic_DNA"/>
</dbReference>
<dbReference type="Gramene" id="rna13381">
    <property type="protein sequence ID" value="RHN65534.1"/>
    <property type="gene ID" value="gene13381"/>
</dbReference>